<dbReference type="EMBL" id="QXQB01000001">
    <property type="protein sequence ID" value="RJX40684.1"/>
    <property type="molecule type" value="Genomic_DNA"/>
</dbReference>
<evidence type="ECO:0000256" key="1">
    <source>
        <dbReference type="SAM" id="Phobius"/>
    </source>
</evidence>
<protein>
    <submittedName>
        <fullName evidence="2">Uncharacterized protein</fullName>
    </submittedName>
</protein>
<name>A0A3A6Q437_9BACL</name>
<sequence>MTEEGSLEKDAPAGRRGWVSWTLFLGIGIAIVSLVLLMLRPSSISADAAITIHSYNNGQLEWHIVDYPATVLAGNTFQLKLTDAAGAPVEGAQLDIKLEMIGMVCGDFDFSLGETAPGIYSGEGVPLMPGLWKASLTIIGDGDSVITRTLKAVY</sequence>
<proteinExistence type="predicted"/>
<evidence type="ECO:0000313" key="3">
    <source>
        <dbReference type="Proteomes" id="UP000267798"/>
    </source>
</evidence>
<feature type="transmembrane region" description="Helical" evidence="1">
    <location>
        <begin position="18"/>
        <end position="39"/>
    </location>
</feature>
<keyword evidence="1" id="KW-1133">Transmembrane helix</keyword>
<dbReference type="AlphaFoldDB" id="A0A3A6Q437"/>
<evidence type="ECO:0000313" key="2">
    <source>
        <dbReference type="EMBL" id="RJX40684.1"/>
    </source>
</evidence>
<gene>
    <name evidence="2" type="ORF">D3P09_01310</name>
</gene>
<keyword evidence="1" id="KW-0472">Membrane</keyword>
<accession>A0A3A6Q437</accession>
<comment type="caution">
    <text evidence="2">The sequence shown here is derived from an EMBL/GenBank/DDBJ whole genome shotgun (WGS) entry which is preliminary data.</text>
</comment>
<keyword evidence="1" id="KW-0812">Transmembrane</keyword>
<dbReference type="Proteomes" id="UP000267798">
    <property type="component" value="Unassembled WGS sequence"/>
</dbReference>
<dbReference type="InterPro" id="IPR008620">
    <property type="entry name" value="FixH"/>
</dbReference>
<dbReference type="RefSeq" id="WP_120106500.1">
    <property type="nucleotide sequence ID" value="NZ_QXQB01000001.1"/>
</dbReference>
<organism evidence="2 3">
    <name type="scientific">Paenibacillus pinisoli</name>
    <dbReference type="NCBI Taxonomy" id="1276110"/>
    <lineage>
        <taxon>Bacteria</taxon>
        <taxon>Bacillati</taxon>
        <taxon>Bacillota</taxon>
        <taxon>Bacilli</taxon>
        <taxon>Bacillales</taxon>
        <taxon>Paenibacillaceae</taxon>
        <taxon>Paenibacillus</taxon>
    </lineage>
</organism>
<reference evidence="2 3" key="1">
    <citation type="submission" date="2018-09" db="EMBL/GenBank/DDBJ databases">
        <title>Paenibacillus aracenensis nov. sp. isolated from a cave in southern Spain.</title>
        <authorList>
            <person name="Jurado V."/>
            <person name="Gutierrez-Patricio S."/>
            <person name="Gonzalez-Pimentel J.L."/>
            <person name="Miller A.Z."/>
            <person name="Laiz L."/>
            <person name="Saiz-Jimenez C."/>
        </authorList>
    </citation>
    <scope>NUCLEOTIDE SEQUENCE [LARGE SCALE GENOMIC DNA]</scope>
    <source>
        <strain evidence="2 3">JCM 19203</strain>
    </source>
</reference>
<dbReference type="Pfam" id="PF05751">
    <property type="entry name" value="FixH"/>
    <property type="match status" value="1"/>
</dbReference>
<dbReference type="OrthoDB" id="2086707at2"/>
<keyword evidence="3" id="KW-1185">Reference proteome</keyword>